<evidence type="ECO:0000313" key="3">
    <source>
        <dbReference type="Proteomes" id="UP001501116"/>
    </source>
</evidence>
<sequence>MLRKFLAGLGAAVAFAGLSVVAPAAAVADTPPPSPSTWVYLKWYPITAGADFAKLVCDRDWDQNWASSYPGRDHSCWVDGNIVKLSVLL</sequence>
<name>A0ABN2S909_9PSEU</name>
<evidence type="ECO:0000256" key="1">
    <source>
        <dbReference type="SAM" id="SignalP"/>
    </source>
</evidence>
<proteinExistence type="predicted"/>
<keyword evidence="3" id="KW-1185">Reference proteome</keyword>
<organism evidence="2 3">
    <name type="scientific">Amycolatopsis minnesotensis</name>
    <dbReference type="NCBI Taxonomy" id="337894"/>
    <lineage>
        <taxon>Bacteria</taxon>
        <taxon>Bacillati</taxon>
        <taxon>Actinomycetota</taxon>
        <taxon>Actinomycetes</taxon>
        <taxon>Pseudonocardiales</taxon>
        <taxon>Pseudonocardiaceae</taxon>
        <taxon>Amycolatopsis</taxon>
    </lineage>
</organism>
<dbReference type="Proteomes" id="UP001501116">
    <property type="component" value="Unassembled WGS sequence"/>
</dbReference>
<keyword evidence="1" id="KW-0732">Signal</keyword>
<feature type="chain" id="PRO_5046647298" description="Secreted protein" evidence="1">
    <location>
        <begin position="25"/>
        <end position="89"/>
    </location>
</feature>
<feature type="signal peptide" evidence="1">
    <location>
        <begin position="1"/>
        <end position="24"/>
    </location>
</feature>
<accession>A0ABN2S909</accession>
<comment type="caution">
    <text evidence="2">The sequence shown here is derived from an EMBL/GenBank/DDBJ whole genome shotgun (WGS) entry which is preliminary data.</text>
</comment>
<reference evidence="2 3" key="1">
    <citation type="journal article" date="2019" name="Int. J. Syst. Evol. Microbiol.">
        <title>The Global Catalogue of Microorganisms (GCM) 10K type strain sequencing project: providing services to taxonomists for standard genome sequencing and annotation.</title>
        <authorList>
            <consortium name="The Broad Institute Genomics Platform"/>
            <consortium name="The Broad Institute Genome Sequencing Center for Infectious Disease"/>
            <person name="Wu L."/>
            <person name="Ma J."/>
        </authorList>
    </citation>
    <scope>NUCLEOTIDE SEQUENCE [LARGE SCALE GENOMIC DNA]</scope>
    <source>
        <strain evidence="2 3">JCM 14545</strain>
    </source>
</reference>
<protein>
    <recommendedName>
        <fullName evidence="4">Secreted protein</fullName>
    </recommendedName>
</protein>
<dbReference type="EMBL" id="BAAANN010000035">
    <property type="protein sequence ID" value="GAA1981938.1"/>
    <property type="molecule type" value="Genomic_DNA"/>
</dbReference>
<evidence type="ECO:0000313" key="2">
    <source>
        <dbReference type="EMBL" id="GAA1981938.1"/>
    </source>
</evidence>
<gene>
    <name evidence="2" type="ORF">GCM10009754_68530</name>
</gene>
<evidence type="ECO:0008006" key="4">
    <source>
        <dbReference type="Google" id="ProtNLM"/>
    </source>
</evidence>